<evidence type="ECO:0000313" key="3">
    <source>
        <dbReference type="Proteomes" id="UP000712281"/>
    </source>
</evidence>
<feature type="region of interest" description="Disordered" evidence="1">
    <location>
        <begin position="25"/>
        <end position="54"/>
    </location>
</feature>
<feature type="compositionally biased region" description="Basic residues" evidence="1">
    <location>
        <begin position="38"/>
        <end position="53"/>
    </location>
</feature>
<evidence type="ECO:0000256" key="1">
    <source>
        <dbReference type="SAM" id="MobiDB-lite"/>
    </source>
</evidence>
<reference evidence="2" key="1">
    <citation type="submission" date="2019-12" db="EMBL/GenBank/DDBJ databases">
        <title>Genome sequencing and annotation of Brassica cretica.</title>
        <authorList>
            <person name="Studholme D.J."/>
            <person name="Sarris P.F."/>
        </authorList>
    </citation>
    <scope>NUCLEOTIDE SEQUENCE</scope>
    <source>
        <strain evidence="2">PFS-001/15</strain>
        <tissue evidence="2">Leaf</tissue>
    </source>
</reference>
<gene>
    <name evidence="2" type="ORF">F2Q68_00031062</name>
</gene>
<dbReference type="EMBL" id="QGKW02002005">
    <property type="protein sequence ID" value="KAF2543771.1"/>
    <property type="molecule type" value="Genomic_DNA"/>
</dbReference>
<protein>
    <submittedName>
        <fullName evidence="2">Uncharacterized protein</fullName>
    </submittedName>
</protein>
<sequence>MPELEYNIAALGVFNIGCMQVRSKKNQKENQGADTCHRPMRQGRHRSTSQHQKRSIDITLCQLTSTSAISRGASDAILIEPMEAYEWMQPRGSDSVDEPEWMKTRGCDSMDYPNVQKEYPFAIYVGPITRSRSKNLSEKIACSVQNQKSEEDLLGQTTTTPTTFIYSDV</sequence>
<name>A0A8S9GD65_BRACR</name>
<accession>A0A8S9GD65</accession>
<organism evidence="2 3">
    <name type="scientific">Brassica cretica</name>
    <name type="common">Mustard</name>
    <dbReference type="NCBI Taxonomy" id="69181"/>
    <lineage>
        <taxon>Eukaryota</taxon>
        <taxon>Viridiplantae</taxon>
        <taxon>Streptophyta</taxon>
        <taxon>Embryophyta</taxon>
        <taxon>Tracheophyta</taxon>
        <taxon>Spermatophyta</taxon>
        <taxon>Magnoliopsida</taxon>
        <taxon>eudicotyledons</taxon>
        <taxon>Gunneridae</taxon>
        <taxon>Pentapetalae</taxon>
        <taxon>rosids</taxon>
        <taxon>malvids</taxon>
        <taxon>Brassicales</taxon>
        <taxon>Brassicaceae</taxon>
        <taxon>Brassiceae</taxon>
        <taxon>Brassica</taxon>
    </lineage>
</organism>
<dbReference type="AlphaFoldDB" id="A0A8S9GD65"/>
<dbReference type="Proteomes" id="UP000712281">
    <property type="component" value="Unassembled WGS sequence"/>
</dbReference>
<proteinExistence type="predicted"/>
<evidence type="ECO:0000313" key="2">
    <source>
        <dbReference type="EMBL" id="KAF2543771.1"/>
    </source>
</evidence>
<comment type="caution">
    <text evidence="2">The sequence shown here is derived from an EMBL/GenBank/DDBJ whole genome shotgun (WGS) entry which is preliminary data.</text>
</comment>